<gene>
    <name evidence="8" type="ORF">H0B56_16395</name>
</gene>
<evidence type="ECO:0000256" key="3">
    <source>
        <dbReference type="ARBA" id="ARBA00022989"/>
    </source>
</evidence>
<feature type="transmembrane region" description="Helical" evidence="6">
    <location>
        <begin position="21"/>
        <end position="41"/>
    </location>
</feature>
<feature type="transmembrane region" description="Helical" evidence="6">
    <location>
        <begin position="135"/>
        <end position="160"/>
    </location>
</feature>
<dbReference type="EMBL" id="JACCKD010000006">
    <property type="protein sequence ID" value="MBA0127131.1"/>
    <property type="molecule type" value="Genomic_DNA"/>
</dbReference>
<comment type="subcellular location">
    <subcellularLocation>
        <location evidence="6">Cell membrane</location>
        <topology evidence="6">Multi-pass membrane protein</topology>
    </subcellularLocation>
    <subcellularLocation>
        <location evidence="1">Membrane</location>
        <topology evidence="1">Multi-pass membrane protein</topology>
    </subcellularLocation>
</comment>
<protein>
    <recommendedName>
        <fullName evidence="6">Transport permease protein</fullName>
    </recommendedName>
</protein>
<feature type="transmembrane region" description="Helical" evidence="6">
    <location>
        <begin position="223"/>
        <end position="244"/>
    </location>
</feature>
<keyword evidence="4 6" id="KW-0472">Membrane</keyword>
<feature type="transmembrane region" description="Helical" evidence="6">
    <location>
        <begin position="101"/>
        <end position="129"/>
    </location>
</feature>
<feature type="transmembrane region" description="Helical" evidence="6">
    <location>
        <begin position="172"/>
        <end position="190"/>
    </location>
</feature>
<comment type="similarity">
    <text evidence="6">Belongs to the ABC-2 integral membrane protein family.</text>
</comment>
<dbReference type="PROSITE" id="PS51012">
    <property type="entry name" value="ABC_TM2"/>
    <property type="match status" value="1"/>
</dbReference>
<reference evidence="8 9" key="1">
    <citation type="submission" date="2020-07" db="EMBL/GenBank/DDBJ databases">
        <title>Genome of Haloechinothrix sp.</title>
        <authorList>
            <person name="Tang S.-K."/>
            <person name="Yang L."/>
            <person name="Zhu W.-Y."/>
        </authorList>
    </citation>
    <scope>NUCLEOTIDE SEQUENCE [LARGE SCALE GENOMIC DNA]</scope>
    <source>
        <strain evidence="8 9">YIM 98757</strain>
    </source>
</reference>
<keyword evidence="5" id="KW-0046">Antibiotic resistance</keyword>
<dbReference type="PANTHER" id="PTHR43027:SF2">
    <property type="entry name" value="TRANSPORT PERMEASE PROTEIN"/>
    <property type="match status" value="1"/>
</dbReference>
<dbReference type="AlphaFoldDB" id="A0A838AD38"/>
<keyword evidence="6" id="KW-1003">Cell membrane</keyword>
<proteinExistence type="inferred from homology"/>
<dbReference type="GO" id="GO:0046677">
    <property type="term" value="P:response to antibiotic"/>
    <property type="evidence" value="ECO:0007669"/>
    <property type="project" value="UniProtKB-KW"/>
</dbReference>
<feature type="transmembrane region" description="Helical" evidence="6">
    <location>
        <begin position="61"/>
        <end position="80"/>
    </location>
</feature>
<sequence length="247" mass="25660">MTIATKLVGVQTKRTLREPAAAFFVIAFAPLFALLMGLIFGNDPVPEFGDRGYIDANLASITAIVVAISGLVVVPTDIVTQRETGALRRFRATPLRPLAYIAADVAVRFALSMLGIAVMFAVGILGFGAHAHGNLAGVLLASALGVLTFLAVGYALAAVLPSQGVAQGVGNVLVFPLIILSGAAVPLAVLPDGIRQGAQLSPLTQLVELLQGLWLGQAWSENLVPVLVLLGVLGIATAIAATFFRWE</sequence>
<comment type="caution">
    <text evidence="8">The sequence shown here is derived from an EMBL/GenBank/DDBJ whole genome shotgun (WGS) entry which is preliminary data.</text>
</comment>
<keyword evidence="3 6" id="KW-1133">Transmembrane helix</keyword>
<dbReference type="InterPro" id="IPR013525">
    <property type="entry name" value="ABC2_TM"/>
</dbReference>
<evidence type="ECO:0000259" key="7">
    <source>
        <dbReference type="PROSITE" id="PS51012"/>
    </source>
</evidence>
<dbReference type="PIRSF" id="PIRSF006648">
    <property type="entry name" value="DrrB"/>
    <property type="match status" value="1"/>
</dbReference>
<organism evidence="8 9">
    <name type="scientific">Haloechinothrix aidingensis</name>
    <dbReference type="NCBI Taxonomy" id="2752311"/>
    <lineage>
        <taxon>Bacteria</taxon>
        <taxon>Bacillati</taxon>
        <taxon>Actinomycetota</taxon>
        <taxon>Actinomycetes</taxon>
        <taxon>Pseudonocardiales</taxon>
        <taxon>Pseudonocardiaceae</taxon>
        <taxon>Haloechinothrix</taxon>
    </lineage>
</organism>
<evidence type="ECO:0000256" key="2">
    <source>
        <dbReference type="ARBA" id="ARBA00022692"/>
    </source>
</evidence>
<evidence type="ECO:0000256" key="6">
    <source>
        <dbReference type="RuleBase" id="RU361157"/>
    </source>
</evidence>
<dbReference type="InterPro" id="IPR047817">
    <property type="entry name" value="ABC2_TM_bact-type"/>
</dbReference>
<evidence type="ECO:0000256" key="5">
    <source>
        <dbReference type="ARBA" id="ARBA00023251"/>
    </source>
</evidence>
<dbReference type="Pfam" id="PF01061">
    <property type="entry name" value="ABC2_membrane"/>
    <property type="match status" value="1"/>
</dbReference>
<dbReference type="RefSeq" id="WP_180893967.1">
    <property type="nucleotide sequence ID" value="NZ_JACCKD010000006.1"/>
</dbReference>
<dbReference type="InterPro" id="IPR000412">
    <property type="entry name" value="ABC_2_transport"/>
</dbReference>
<dbReference type="GO" id="GO:0140359">
    <property type="term" value="F:ABC-type transporter activity"/>
    <property type="evidence" value="ECO:0007669"/>
    <property type="project" value="InterPro"/>
</dbReference>
<keyword evidence="9" id="KW-1185">Reference proteome</keyword>
<evidence type="ECO:0000313" key="9">
    <source>
        <dbReference type="Proteomes" id="UP000582974"/>
    </source>
</evidence>
<feature type="domain" description="ABC transmembrane type-2" evidence="7">
    <location>
        <begin position="20"/>
        <end position="247"/>
    </location>
</feature>
<dbReference type="GO" id="GO:0043190">
    <property type="term" value="C:ATP-binding cassette (ABC) transporter complex"/>
    <property type="evidence" value="ECO:0007669"/>
    <property type="project" value="InterPro"/>
</dbReference>
<keyword evidence="2 6" id="KW-0812">Transmembrane</keyword>
<name>A0A838AD38_9PSEU</name>
<dbReference type="InterPro" id="IPR052902">
    <property type="entry name" value="ABC-2_transporter"/>
</dbReference>
<evidence type="ECO:0000256" key="4">
    <source>
        <dbReference type="ARBA" id="ARBA00023136"/>
    </source>
</evidence>
<evidence type="ECO:0000313" key="8">
    <source>
        <dbReference type="EMBL" id="MBA0127131.1"/>
    </source>
</evidence>
<evidence type="ECO:0000256" key="1">
    <source>
        <dbReference type="ARBA" id="ARBA00004141"/>
    </source>
</evidence>
<dbReference type="PANTHER" id="PTHR43027">
    <property type="entry name" value="DOXORUBICIN RESISTANCE ABC TRANSPORTER PERMEASE PROTEIN DRRC-RELATED"/>
    <property type="match status" value="1"/>
</dbReference>
<dbReference type="Proteomes" id="UP000582974">
    <property type="component" value="Unassembled WGS sequence"/>
</dbReference>
<dbReference type="PRINTS" id="PR00164">
    <property type="entry name" value="ABC2TRNSPORT"/>
</dbReference>
<accession>A0A838AD38</accession>
<keyword evidence="6" id="KW-0813">Transport</keyword>